<evidence type="ECO:0000313" key="1">
    <source>
        <dbReference type="Ensembl" id="ENSMALP00000004710.1"/>
    </source>
</evidence>
<accession>A0A3Q3Q569</accession>
<protein>
    <submittedName>
        <fullName evidence="1">Uncharacterized protein</fullName>
    </submittedName>
</protein>
<keyword evidence="2" id="KW-1185">Reference proteome</keyword>
<reference evidence="1" key="1">
    <citation type="submission" date="2025-08" db="UniProtKB">
        <authorList>
            <consortium name="Ensembl"/>
        </authorList>
    </citation>
    <scope>IDENTIFICATION</scope>
</reference>
<reference evidence="1" key="2">
    <citation type="submission" date="2025-09" db="UniProtKB">
        <authorList>
            <consortium name="Ensembl"/>
        </authorList>
    </citation>
    <scope>IDENTIFICATION</scope>
</reference>
<dbReference type="Proteomes" id="UP000261600">
    <property type="component" value="Unplaced"/>
</dbReference>
<sequence>MNGKRTPSGCLWRRILPEHTEDLNTTQGHHQHLLCYDFTLFSTKHCGLTVLSTSSQQVDNVFVFSNHLHHLHL</sequence>
<proteinExistence type="predicted"/>
<dbReference type="Ensembl" id="ENSMALT00000004819.1">
    <property type="protein sequence ID" value="ENSMALP00000004710.1"/>
    <property type="gene ID" value="ENSMALG00000003424.1"/>
</dbReference>
<dbReference type="AlphaFoldDB" id="A0A3Q3Q569"/>
<name>A0A3Q3Q569_MONAL</name>
<evidence type="ECO:0000313" key="2">
    <source>
        <dbReference type="Proteomes" id="UP000261600"/>
    </source>
</evidence>
<organism evidence="1 2">
    <name type="scientific">Monopterus albus</name>
    <name type="common">Swamp eel</name>
    <dbReference type="NCBI Taxonomy" id="43700"/>
    <lineage>
        <taxon>Eukaryota</taxon>
        <taxon>Metazoa</taxon>
        <taxon>Chordata</taxon>
        <taxon>Craniata</taxon>
        <taxon>Vertebrata</taxon>
        <taxon>Euteleostomi</taxon>
        <taxon>Actinopterygii</taxon>
        <taxon>Neopterygii</taxon>
        <taxon>Teleostei</taxon>
        <taxon>Neoteleostei</taxon>
        <taxon>Acanthomorphata</taxon>
        <taxon>Anabantaria</taxon>
        <taxon>Synbranchiformes</taxon>
        <taxon>Synbranchidae</taxon>
        <taxon>Monopterus</taxon>
    </lineage>
</organism>